<evidence type="ECO:0000256" key="1">
    <source>
        <dbReference type="SAM" id="MobiDB-lite"/>
    </source>
</evidence>
<evidence type="ECO:0000313" key="5">
    <source>
        <dbReference type="WBParaSite" id="TCONS_00001580.p1"/>
    </source>
</evidence>
<dbReference type="PROSITE" id="PS50833">
    <property type="entry name" value="BRIX"/>
    <property type="match status" value="1"/>
</dbReference>
<evidence type="ECO:0000259" key="2">
    <source>
        <dbReference type="PROSITE" id="PS50833"/>
    </source>
</evidence>
<dbReference type="SMART" id="SM00879">
    <property type="entry name" value="Brix"/>
    <property type="match status" value="1"/>
</dbReference>
<dbReference type="GO" id="GO:0006364">
    <property type="term" value="P:rRNA processing"/>
    <property type="evidence" value="ECO:0007669"/>
    <property type="project" value="InterPro"/>
</dbReference>
<dbReference type="AlphaFoldDB" id="A0A0K0E1M8"/>
<feature type="compositionally biased region" description="Acidic residues" evidence="1">
    <location>
        <begin position="376"/>
        <end position="390"/>
    </location>
</feature>
<dbReference type="PANTHER" id="PTHR12661">
    <property type="entry name" value="PETER PAN-RELATED"/>
    <property type="match status" value="1"/>
</dbReference>
<dbReference type="InterPro" id="IPR007109">
    <property type="entry name" value="Brix"/>
</dbReference>
<dbReference type="PANTHER" id="PTHR12661:SF5">
    <property type="entry name" value="SUPPRESSOR OF SWI4 1 HOMOLOG"/>
    <property type="match status" value="1"/>
</dbReference>
<dbReference type="STRING" id="6248.A0A0K0E1M8"/>
<dbReference type="InterPro" id="IPR045112">
    <property type="entry name" value="PPAN-like"/>
</dbReference>
<proteinExistence type="predicted"/>
<protein>
    <submittedName>
        <fullName evidence="4 5">Brix domain-containing protein</fullName>
    </submittedName>
</protein>
<sequence length="390" mass="44518">MARHRRGKSKSARLARLGQLGILKGGKEILEKQNKAVKKQQILVAKEAIEKEQAKLPHSFVIYNGSVGKYIRMLMMDIRKVLEPNTASQLKIQKRNNVKDFIVNGAVLGLSHMIVLTKSDTSVNMRLLKTPQGPTLQFKVNSYTLFRDVIASSKRPVVYEKLMSSSPLLIMNGFAGSDKKELKLVESVLQNLFPELKPEKVLLRNVRRCVLFNYDEESDTISMRHYAIKAVPNDISKSTKKILKDKVPDLSKYKDISEFFLNPGHLSESEFEGEQNEVELAEDLPGKGCLKGMKSNVRMIEIGPRLDLTLTKILEGIDEGEVLYNRYVTKTAEDVKKLRSLAPLLKSRRKKRERIVNVRIVRRLKNLQKAKSQPEPEPEPFHEEELENFV</sequence>
<dbReference type="WBParaSite" id="SSTP_0000339600.1">
    <property type="protein sequence ID" value="SSTP_0000339600.1"/>
    <property type="gene ID" value="SSTP_0000339600"/>
</dbReference>
<feature type="region of interest" description="Disordered" evidence="1">
    <location>
        <begin position="367"/>
        <end position="390"/>
    </location>
</feature>
<reference evidence="4" key="1">
    <citation type="submission" date="2015-08" db="UniProtKB">
        <authorList>
            <consortium name="WormBaseParasite"/>
        </authorList>
    </citation>
    <scope>IDENTIFICATION</scope>
</reference>
<name>A0A0K0E1M8_STRER</name>
<dbReference type="WBParaSite" id="TCONS_00001580.p1">
    <property type="protein sequence ID" value="TCONS_00001580.p1"/>
    <property type="gene ID" value="XLOC_001456"/>
</dbReference>
<feature type="domain" description="Brix" evidence="2">
    <location>
        <begin position="57"/>
        <end position="319"/>
    </location>
</feature>
<accession>A0A0K0E1M8</accession>
<dbReference type="GO" id="GO:0000027">
    <property type="term" value="P:ribosomal large subunit assembly"/>
    <property type="evidence" value="ECO:0007669"/>
    <property type="project" value="TreeGrafter"/>
</dbReference>
<evidence type="ECO:0000313" key="4">
    <source>
        <dbReference type="WBParaSite" id="SSTP_0000339600.1"/>
    </source>
</evidence>
<evidence type="ECO:0000313" key="3">
    <source>
        <dbReference type="Proteomes" id="UP000035681"/>
    </source>
</evidence>
<dbReference type="GO" id="GO:0030687">
    <property type="term" value="C:preribosome, large subunit precursor"/>
    <property type="evidence" value="ECO:0007669"/>
    <property type="project" value="TreeGrafter"/>
</dbReference>
<dbReference type="Proteomes" id="UP000035681">
    <property type="component" value="Unplaced"/>
</dbReference>
<dbReference type="Pfam" id="PF04427">
    <property type="entry name" value="Brix"/>
    <property type="match status" value="1"/>
</dbReference>
<keyword evidence="3" id="KW-1185">Reference proteome</keyword>
<dbReference type="GO" id="GO:0019843">
    <property type="term" value="F:rRNA binding"/>
    <property type="evidence" value="ECO:0007669"/>
    <property type="project" value="InterPro"/>
</dbReference>
<organism evidence="4">
    <name type="scientific">Strongyloides stercoralis</name>
    <name type="common">Threadworm</name>
    <dbReference type="NCBI Taxonomy" id="6248"/>
    <lineage>
        <taxon>Eukaryota</taxon>
        <taxon>Metazoa</taxon>
        <taxon>Ecdysozoa</taxon>
        <taxon>Nematoda</taxon>
        <taxon>Chromadorea</taxon>
        <taxon>Rhabditida</taxon>
        <taxon>Tylenchina</taxon>
        <taxon>Panagrolaimomorpha</taxon>
        <taxon>Strongyloidoidea</taxon>
        <taxon>Strongyloididae</taxon>
        <taxon>Strongyloides</taxon>
    </lineage>
</organism>